<name>A0A1D7QS12_9BACI</name>
<dbReference type="InterPro" id="IPR042070">
    <property type="entry name" value="PucR_C-HTH_sf"/>
</dbReference>
<evidence type="ECO:0000313" key="3">
    <source>
        <dbReference type="EMBL" id="AOM81781.1"/>
    </source>
</evidence>
<dbReference type="InterPro" id="IPR025736">
    <property type="entry name" value="PucR_C-HTH_dom"/>
</dbReference>
<comment type="similarity">
    <text evidence="1">Belongs to the CdaR family.</text>
</comment>
<organism evidence="3 4">
    <name type="scientific">Salisediminibacterium beveridgei</name>
    <dbReference type="NCBI Taxonomy" id="632773"/>
    <lineage>
        <taxon>Bacteria</taxon>
        <taxon>Bacillati</taxon>
        <taxon>Bacillota</taxon>
        <taxon>Bacilli</taxon>
        <taxon>Bacillales</taxon>
        <taxon>Bacillaceae</taxon>
        <taxon>Salisediminibacterium</taxon>
    </lineage>
</organism>
<dbReference type="STRING" id="632773.BBEV_0387"/>
<dbReference type="Proteomes" id="UP000094463">
    <property type="component" value="Chromosome"/>
</dbReference>
<dbReference type="RefSeq" id="WP_069363920.1">
    <property type="nucleotide sequence ID" value="NZ_CP012502.1"/>
</dbReference>
<dbReference type="Gene3D" id="3.30.450.40">
    <property type="match status" value="1"/>
</dbReference>
<dbReference type="InterPro" id="IPR041522">
    <property type="entry name" value="CdaR_GGDEF"/>
</dbReference>
<evidence type="ECO:0000256" key="1">
    <source>
        <dbReference type="ARBA" id="ARBA00006754"/>
    </source>
</evidence>
<dbReference type="Pfam" id="PF13556">
    <property type="entry name" value="HTH_30"/>
    <property type="match status" value="1"/>
</dbReference>
<dbReference type="InterPro" id="IPR003018">
    <property type="entry name" value="GAF"/>
</dbReference>
<evidence type="ECO:0000259" key="2">
    <source>
        <dbReference type="SMART" id="SM00065"/>
    </source>
</evidence>
<feature type="domain" description="GAF" evidence="2">
    <location>
        <begin position="18"/>
        <end position="182"/>
    </location>
</feature>
<proteinExistence type="inferred from homology"/>
<dbReference type="PANTHER" id="PTHR33744:SF1">
    <property type="entry name" value="DNA-BINDING TRANSCRIPTIONAL ACTIVATOR ADER"/>
    <property type="match status" value="1"/>
</dbReference>
<keyword evidence="4" id="KW-1185">Reference proteome</keyword>
<dbReference type="SUPFAM" id="SSF55781">
    <property type="entry name" value="GAF domain-like"/>
    <property type="match status" value="1"/>
</dbReference>
<reference evidence="3 4" key="1">
    <citation type="submission" date="2015-08" db="EMBL/GenBank/DDBJ databases">
        <title>The complete genome sequence of Bacillus beveridgei MLTeJB.</title>
        <authorList>
            <person name="Hanson T.E."/>
            <person name="Mesa C."/>
            <person name="Basesman S.M."/>
            <person name="Oremland R.S."/>
        </authorList>
    </citation>
    <scope>NUCLEOTIDE SEQUENCE [LARGE SCALE GENOMIC DNA]</scope>
    <source>
        <strain evidence="3 4">MLTeJB</strain>
    </source>
</reference>
<evidence type="ECO:0000313" key="4">
    <source>
        <dbReference type="Proteomes" id="UP000094463"/>
    </source>
</evidence>
<protein>
    <submittedName>
        <fullName evidence="3">Transcriptional Regulator CdaR</fullName>
    </submittedName>
</protein>
<dbReference type="PANTHER" id="PTHR33744">
    <property type="entry name" value="CARBOHYDRATE DIACID REGULATOR"/>
    <property type="match status" value="1"/>
</dbReference>
<sequence>MSTEKKLLSLINAARVLTSTLDLDEVLTNLIQEVLNVIDGANASVLFLYDEKAGTLYAKAAVGFDMTHLQHARLAPGEGLSGSTFKAQKGQIFRSSDETTRQMANIPPAMKEVYGRSLGVYMVPASALSVPLFSKGKVIGVLTVDIYEKDAAFDDENLQLLETFAAQAAVAIDNATMFSQNQRTNRIHEELSQAALTRGGIGEITRRLADILQLGVVAFNDFFDLLDGSHPTVIASANQFLQSRRENLRHYVSPETVSSLFGKSNDRSVEGVFFPLRSEERTVGYVMIFLEEDESIDPLDRFAIEQTSVIFTMELNRRVRDTLNDWRHSSAMLDQIIHGEWNTQVIANLEALPVFAKIPLRMIVLHLHLETTHLRFNQVLQEKEDILRLIYRRVSHHPCQSYILDDSTAITILFVIPQHLDAGNAYDELRGLFDTVAKEAGRYHQLPVMIGIGRIVHQVSQLRTGYRDAVKAVELIQKSKTDRRIVTYDELGVERLLLSTEWSELAEFVESSIGPIIHYDTKNSASLVETLTVYLENNQNMATTAKALFVHVNTVKYRLGLIKDLLGMEFIKGRHAFELQLGIYIHQYLHQQRKP</sequence>
<dbReference type="InterPro" id="IPR051448">
    <property type="entry name" value="CdaR-like_regulators"/>
</dbReference>
<dbReference type="AlphaFoldDB" id="A0A1D7QS12"/>
<dbReference type="Pfam" id="PF13185">
    <property type="entry name" value="GAF_2"/>
    <property type="match status" value="1"/>
</dbReference>
<dbReference type="KEGG" id="bbev:BBEV_0387"/>
<dbReference type="EMBL" id="CP012502">
    <property type="protein sequence ID" value="AOM81781.1"/>
    <property type="molecule type" value="Genomic_DNA"/>
</dbReference>
<accession>A0A1D7QS12</accession>
<gene>
    <name evidence="3" type="primary">cdaR-1</name>
    <name evidence="3" type="ORF">BBEV_0387</name>
</gene>
<dbReference type="SMART" id="SM00065">
    <property type="entry name" value="GAF"/>
    <property type="match status" value="1"/>
</dbReference>
<dbReference type="Pfam" id="PF17853">
    <property type="entry name" value="GGDEF_2"/>
    <property type="match status" value="1"/>
</dbReference>
<dbReference type="PATRIC" id="fig|632773.3.peg.419"/>
<dbReference type="InterPro" id="IPR029016">
    <property type="entry name" value="GAF-like_dom_sf"/>
</dbReference>
<dbReference type="Gene3D" id="1.10.10.2840">
    <property type="entry name" value="PucR C-terminal helix-turn-helix domain"/>
    <property type="match status" value="1"/>
</dbReference>